<evidence type="ECO:0000256" key="3">
    <source>
        <dbReference type="ARBA" id="ARBA00022692"/>
    </source>
</evidence>
<keyword evidence="2" id="KW-0813">Transport</keyword>
<dbReference type="STRING" id="65357.A0A024GED3"/>
<keyword evidence="5 7" id="KW-0472">Membrane</keyword>
<evidence type="ECO:0000313" key="12">
    <source>
        <dbReference type="Proteomes" id="UP000053237"/>
    </source>
</evidence>
<evidence type="ECO:0000256" key="6">
    <source>
        <dbReference type="SAM" id="MobiDB-lite"/>
    </source>
</evidence>
<dbReference type="GO" id="GO:0008324">
    <property type="term" value="F:monoatomic cation transmembrane transporter activity"/>
    <property type="evidence" value="ECO:0007669"/>
    <property type="project" value="InterPro"/>
</dbReference>
<name>A0A024GED3_9STRA</name>
<dbReference type="InParanoid" id="A0A024GED3"/>
<dbReference type="EMBL" id="CAIX01000090">
    <property type="protein sequence ID" value="CCI45128.1"/>
    <property type="molecule type" value="Genomic_DNA"/>
</dbReference>
<dbReference type="InterPro" id="IPR058533">
    <property type="entry name" value="Cation_efflux_TM"/>
</dbReference>
<dbReference type="InterPro" id="IPR027469">
    <property type="entry name" value="Cation_efflux_TMD_sf"/>
</dbReference>
<evidence type="ECO:0000256" key="1">
    <source>
        <dbReference type="ARBA" id="ARBA00004141"/>
    </source>
</evidence>
<dbReference type="Pfam" id="PF16916">
    <property type="entry name" value="ZT_dimer"/>
    <property type="match status" value="1"/>
</dbReference>
<organism evidence="11 12">
    <name type="scientific">Albugo candida</name>
    <dbReference type="NCBI Taxonomy" id="65357"/>
    <lineage>
        <taxon>Eukaryota</taxon>
        <taxon>Sar</taxon>
        <taxon>Stramenopiles</taxon>
        <taxon>Oomycota</taxon>
        <taxon>Peronosporomycetes</taxon>
        <taxon>Albuginales</taxon>
        <taxon>Albuginaceae</taxon>
        <taxon>Albugo</taxon>
    </lineage>
</organism>
<evidence type="ECO:0000256" key="7">
    <source>
        <dbReference type="SAM" id="Phobius"/>
    </source>
</evidence>
<protein>
    <recommendedName>
        <fullName evidence="13">Cation efflux protein cytoplasmic domain-containing protein</fullName>
    </recommendedName>
</protein>
<accession>A0A024GED3</accession>
<dbReference type="PANTHER" id="PTHR43840">
    <property type="entry name" value="MITOCHONDRIAL METAL TRANSPORTER 1-RELATED"/>
    <property type="match status" value="1"/>
</dbReference>
<dbReference type="InterPro" id="IPR050291">
    <property type="entry name" value="CDF_Transporter"/>
</dbReference>
<feature type="transmembrane region" description="Helical" evidence="7">
    <location>
        <begin position="1638"/>
        <end position="1661"/>
    </location>
</feature>
<dbReference type="SUPFAM" id="SSF161111">
    <property type="entry name" value="Cation efflux protein transmembrane domain-like"/>
    <property type="match status" value="1"/>
</dbReference>
<comment type="caution">
    <text evidence="11">The sequence shown here is derived from an EMBL/GenBank/DDBJ whole genome shotgun (WGS) entry which is preliminary data.</text>
</comment>
<dbReference type="Pfam" id="PF01545">
    <property type="entry name" value="Cation_efflux"/>
    <property type="match status" value="1"/>
</dbReference>
<evidence type="ECO:0000256" key="5">
    <source>
        <dbReference type="ARBA" id="ARBA00023136"/>
    </source>
</evidence>
<evidence type="ECO:0000313" key="11">
    <source>
        <dbReference type="EMBL" id="CCI45128.1"/>
    </source>
</evidence>
<keyword evidence="3 7" id="KW-0812">Transmembrane</keyword>
<dbReference type="PANTHER" id="PTHR43840:SF52">
    <property type="entry name" value="CATION EFFLUX FAMILY PROTEIN"/>
    <property type="match status" value="1"/>
</dbReference>
<keyword evidence="4 7" id="KW-1133">Transmembrane helix</keyword>
<feature type="domain" description="Cation efflux protein cytoplasmic" evidence="10">
    <location>
        <begin position="1737"/>
        <end position="1810"/>
    </location>
</feature>
<dbReference type="Proteomes" id="UP000053237">
    <property type="component" value="Unassembled WGS sequence"/>
</dbReference>
<dbReference type="GO" id="GO:0016020">
    <property type="term" value="C:membrane"/>
    <property type="evidence" value="ECO:0007669"/>
    <property type="project" value="UniProtKB-SubCell"/>
</dbReference>
<dbReference type="InterPro" id="IPR027470">
    <property type="entry name" value="Cation_efflux_CTD"/>
</dbReference>
<feature type="transmembrane region" description="Helical" evidence="7">
    <location>
        <begin position="1700"/>
        <end position="1721"/>
    </location>
</feature>
<feature type="domain" description="Cation efflux protein transmembrane" evidence="8">
    <location>
        <begin position="1553"/>
        <end position="1731"/>
    </location>
</feature>
<evidence type="ECO:0008006" key="13">
    <source>
        <dbReference type="Google" id="ProtNLM"/>
    </source>
</evidence>
<dbReference type="InterPro" id="IPR036837">
    <property type="entry name" value="Cation_efflux_CTD_sf"/>
</dbReference>
<evidence type="ECO:0000256" key="2">
    <source>
        <dbReference type="ARBA" id="ARBA00022448"/>
    </source>
</evidence>
<sequence>MTVDTQGQATSEQSTRNVEDLKQFYHESPAVQTGSILRNGAKYSFERRRIQHTEAQETFYEAVRLSNHDFEELIISECTKSKDKLEGFDERLSAEFLAFEDTSFIFSANYEDVLSAWAECEATYQKRSNEIENLSTILESTEHRRSRVVSKELQRYTEILLEIEYVLPSAIERIVEKEAYKSNVVVLRNLQQYTSLIEKLLSANVDALRNARVLWEGGRRRWRQSYHNRQIDQLKTSLMSSDLLFSREMQQTLEIWRADVETIHSDNRLLALSEMRKDGAYLTVDKIQAVRTQMASFEVDENRLTERCFKSIRLIQDQQKRALTKHCENTRQALHQCTGIFHSTELSKCKQRLEVYLQDKTFAEFFQMAGDLRLVLDTVSNSLEDSKVISHAELLRLTDLLDVIANALTSLILEKDHENILQSVKCLLETLRENEGNDSMEDLLTLGTHLDSLQKLPDLHISSSRELSQIQNDLNFALGSNKVEETDNKLLAATLKNTPIHENATMDPKIIYDIRRRLSIFVYSSGLEEEFQKLLLYIRHQLLQQQRALELSNDAILPYETSILSTSEEDGKAIQTFIVATQTKNKAIQIGLERYICFIHDIAASKEAMQEDIEWVSSSVASLLRSTMEGNARDLQILENNFNKASLLLRHAPDACSLDRELQEVTDINTHFEDAYRSYDFRIKCVAPIQYQASQAILHRYLQFLVKHIRLVVEAGLEVENIEISASRSSLEKLFLPSEIEEMVARIQISSSSEADATEANSSQSDLINRRSQDDAEKTNFKQYLHRLRNFRDLDRTNAMSDLLRALLFESGTDQVPSERLQHFDGNTIITEDIASEVRSESAGDESNECVIFFKRNLDFRLPKKLLPDGVVLSMLEKYCEDISIQLDDFSNNVFQSIELAELERANECKILLDAMLNENCRRKAKAETEMYQTRIAELAKHQDHFENFMLRISKKLGELQKSFLATSHEIHDQFEKYRVLQLSLQTCLPLQTNLSSLKSVKVKYNKNAAAFKADTRKILDSFKQRNEKEVMRMDTMLRDYIDHCRKRAFQEDTITGIASDHDYHLHEINNLEIALVAFAKKVDTGFHQQRLFLLDTLEQTREEILSKSSNFEERYRAVYQNLELKGGLGLKFGHPKRNAQIKFWSEVHRTDRDVDDIDNLLQNTNTKLSFYLKSEQTESEGFVFISDTFRKMCILRSKFYYRGVYFHLLKCKVQLKPKSVHFLLLYPNEQYLMNTEVEMFNTVKFVDETSSIQDDDCMYPLNSSFSLLFEEIKANLVEETRKMYHDEGRSADLSEYPDGCPPSLNEYLSETQLKFQAVIRHRKAQYQQEINTFRNILELAIDAIFQIVLENSRAWMSNVEEVYTQQVQSTNDSLKTVDSVETVHNADNQAVRTFYRVFLVFEHNVSAVSEAFLSLLDSCVLDEHDLVIAQDDPPIERKRKSLRKLQKLAQIAECGDKREVPHSLQELDMWKKAGESPRFSKRAISPIPVSVPRQSLEKHIQPEHLDSILEGIDQEILKLPGARDHGSGTSAILSTPLHRKVIKCRNESHFFFTAHASAIIARLSNSILDLTSQGLFWFSDKRMHTPSSRYPAGRRRLEPIAVIISATLMGMAALEVIQKAVETLIIGYEGTLPSINMTQLTIAVLLFAISTKTILWYLCYRIGLTSPTAKALAQDHRNDVLSNIAAVITSLTTKVHENLWYVDSVGAILISLYIAISWLATGSEQVQRLVGLQADPVFIEKLRDFTNNHHPQMQADIIRAYHFGSNYLVEVEVILPEKMSVREAHDISLDLQKKIEEFDSVERAFVHVDYLARGYDEHKDPTLRRSTSSC</sequence>
<feature type="domain" description="DUF4455" evidence="9">
    <location>
        <begin position="46"/>
        <end position="339"/>
    </location>
</feature>
<dbReference type="Gene3D" id="3.30.70.1350">
    <property type="entry name" value="Cation efflux protein, cytoplasmic domain"/>
    <property type="match status" value="1"/>
</dbReference>
<evidence type="ECO:0000256" key="4">
    <source>
        <dbReference type="ARBA" id="ARBA00022989"/>
    </source>
</evidence>
<dbReference type="NCBIfam" id="TIGR01297">
    <property type="entry name" value="CDF"/>
    <property type="match status" value="1"/>
</dbReference>
<dbReference type="OrthoDB" id="78296at2759"/>
<comment type="subcellular location">
    <subcellularLocation>
        <location evidence="1">Membrane</location>
        <topology evidence="1">Multi-pass membrane protein</topology>
    </subcellularLocation>
</comment>
<feature type="compositionally biased region" description="Polar residues" evidence="6">
    <location>
        <begin position="754"/>
        <end position="767"/>
    </location>
</feature>
<reference evidence="11 12" key="1">
    <citation type="submission" date="2012-05" db="EMBL/GenBank/DDBJ databases">
        <title>Recombination and specialization in a pathogen metapopulation.</title>
        <authorList>
            <person name="Gardiner A."/>
            <person name="Kemen E."/>
            <person name="Schultz-Larsen T."/>
            <person name="MacLean D."/>
            <person name="Van Oosterhout C."/>
            <person name="Jones J.D.G."/>
        </authorList>
    </citation>
    <scope>NUCLEOTIDE SEQUENCE [LARGE SCALE GENOMIC DNA]</scope>
    <source>
        <strain evidence="11 12">Ac Nc2</strain>
    </source>
</reference>
<evidence type="ECO:0000259" key="8">
    <source>
        <dbReference type="Pfam" id="PF01545"/>
    </source>
</evidence>
<dbReference type="Gene3D" id="1.20.1510.10">
    <property type="entry name" value="Cation efflux protein transmembrane domain"/>
    <property type="match status" value="1"/>
</dbReference>
<dbReference type="SUPFAM" id="SSF160240">
    <property type="entry name" value="Cation efflux protein cytoplasmic domain-like"/>
    <property type="match status" value="1"/>
</dbReference>
<evidence type="ECO:0000259" key="9">
    <source>
        <dbReference type="Pfam" id="PF14643"/>
    </source>
</evidence>
<evidence type="ECO:0000259" key="10">
    <source>
        <dbReference type="Pfam" id="PF16916"/>
    </source>
</evidence>
<dbReference type="Pfam" id="PF14643">
    <property type="entry name" value="DUF4455"/>
    <property type="match status" value="1"/>
</dbReference>
<proteinExistence type="predicted"/>
<keyword evidence="12" id="KW-1185">Reference proteome</keyword>
<dbReference type="InterPro" id="IPR028089">
    <property type="entry name" value="DUF4455"/>
</dbReference>
<gene>
    <name evidence="11" type="ORF">BN9_060010</name>
</gene>
<dbReference type="InterPro" id="IPR002524">
    <property type="entry name" value="Cation_efflux"/>
</dbReference>
<feature type="region of interest" description="Disordered" evidence="6">
    <location>
        <begin position="754"/>
        <end position="774"/>
    </location>
</feature>